<dbReference type="Gene3D" id="3.30.470.20">
    <property type="entry name" value="ATP-grasp fold, B domain"/>
    <property type="match status" value="1"/>
</dbReference>
<name>A0A937X3H0_9BACT</name>
<keyword evidence="6" id="KW-0547">Nucleotide-binding</keyword>
<evidence type="ECO:0000313" key="13">
    <source>
        <dbReference type="Proteomes" id="UP000703893"/>
    </source>
</evidence>
<dbReference type="EMBL" id="VGJX01000547">
    <property type="protein sequence ID" value="MBM3275366.1"/>
    <property type="molecule type" value="Genomic_DNA"/>
</dbReference>
<dbReference type="AlphaFoldDB" id="A0A937X3H0"/>
<gene>
    <name evidence="12" type="ORF">FJZ00_09445</name>
</gene>
<dbReference type="PANTHER" id="PTHR43700:SF1">
    <property type="entry name" value="PHOSPHORIBOSYLAMINOIMIDAZOLE-SUCCINOCARBOXAMIDE SYNTHASE"/>
    <property type="match status" value="1"/>
</dbReference>
<dbReference type="CDD" id="cd01414">
    <property type="entry name" value="SAICAR_synt_Sc"/>
    <property type="match status" value="1"/>
</dbReference>
<dbReference type="Pfam" id="PF00731">
    <property type="entry name" value="AIRC"/>
    <property type="match status" value="1"/>
</dbReference>
<dbReference type="InterPro" id="IPR018236">
    <property type="entry name" value="SAICAR_synthetase_CS"/>
</dbReference>
<evidence type="ECO:0000256" key="2">
    <source>
        <dbReference type="ARBA" id="ARBA00010190"/>
    </source>
</evidence>
<evidence type="ECO:0000256" key="6">
    <source>
        <dbReference type="ARBA" id="ARBA00022741"/>
    </source>
</evidence>
<protein>
    <recommendedName>
        <fullName evidence="4">phosphoribosylaminoimidazolesuccinocarboxamide synthase</fullName>
        <ecNumber evidence="4">6.3.2.6</ecNumber>
    </recommendedName>
</protein>
<dbReference type="Pfam" id="PF01259">
    <property type="entry name" value="SAICAR_synt"/>
    <property type="match status" value="1"/>
</dbReference>
<dbReference type="PROSITE" id="PS01058">
    <property type="entry name" value="SAICAR_SYNTHETASE_2"/>
    <property type="match status" value="1"/>
</dbReference>
<accession>A0A937X3H0</accession>
<sequence length="457" mass="49666">MATSKTLISQPGTTGIFPGGALRADRLETLQLALRQGLGRCYFPELGAVYRGKVRDCHTVGDRRVLIASDRISAFDRVFAQTIPFKGQVLNLLAAHFLGKAAEIVPTHLLDVPDPNVTIARELAPYPVEVVVRGYLAGSGWRDYQEGVFALKYGFALPDGLSLNARLETPIVTPTEKCHDGHDRPVTAEEAARLVGSAETWQKLHDTALALFAQGTALAAERGLILVDTKYEFGQDDGQIVLMDEVHTPDSSRFWYQSSYAADPARPEQLSKEFLRDWLRERGFTGDGPVPELPDDVRIAVAERYLALYQTLTGQELALDPSEPRDRIRRNLQAAGLLTGTFCGILMGSPSDAELASKASAVLRDLGVATREWVVSAHKVPDKLYNLVADLNEAAQPVALITIAGRSNGLSGCTSASSLHPVIALPAFADRADYQINIHSSLQMPSETPAMTILDPT</sequence>
<dbReference type="HAMAP" id="MF_00137">
    <property type="entry name" value="SAICAR_synth"/>
    <property type="match status" value="1"/>
</dbReference>
<dbReference type="PANTHER" id="PTHR43700">
    <property type="entry name" value="PHOSPHORIBOSYLAMINOIMIDAZOLE-SUCCINOCARBOXAMIDE SYNTHASE"/>
    <property type="match status" value="1"/>
</dbReference>
<comment type="similarity">
    <text evidence="2">Belongs to the SAICAR synthetase family.</text>
</comment>
<keyword evidence="5" id="KW-0436">Ligase</keyword>
<evidence type="ECO:0000256" key="9">
    <source>
        <dbReference type="ARBA" id="ARBA00023268"/>
    </source>
</evidence>
<dbReference type="Gene3D" id="3.30.200.20">
    <property type="entry name" value="Phosphorylase Kinase, domain 1"/>
    <property type="match status" value="1"/>
</dbReference>
<dbReference type="GO" id="GO:0004639">
    <property type="term" value="F:phosphoribosylaminoimidazolesuccinocarboxamide synthase activity"/>
    <property type="evidence" value="ECO:0007669"/>
    <property type="project" value="UniProtKB-EC"/>
</dbReference>
<evidence type="ECO:0000256" key="10">
    <source>
        <dbReference type="ARBA" id="ARBA00048475"/>
    </source>
</evidence>
<evidence type="ECO:0000256" key="7">
    <source>
        <dbReference type="ARBA" id="ARBA00022755"/>
    </source>
</evidence>
<evidence type="ECO:0000256" key="3">
    <source>
        <dbReference type="ARBA" id="ARBA00011020"/>
    </source>
</evidence>
<dbReference type="Proteomes" id="UP000703893">
    <property type="component" value="Unassembled WGS sequence"/>
</dbReference>
<keyword evidence="7" id="KW-0658">Purine biosynthesis</keyword>
<dbReference type="GO" id="GO:0005524">
    <property type="term" value="F:ATP binding"/>
    <property type="evidence" value="ECO:0007669"/>
    <property type="project" value="UniProtKB-KW"/>
</dbReference>
<keyword evidence="9" id="KW-0511">Multifunctional enzyme</keyword>
<evidence type="ECO:0000313" key="12">
    <source>
        <dbReference type="EMBL" id="MBM3275366.1"/>
    </source>
</evidence>
<evidence type="ECO:0000259" key="11">
    <source>
        <dbReference type="SMART" id="SM01001"/>
    </source>
</evidence>
<evidence type="ECO:0000256" key="8">
    <source>
        <dbReference type="ARBA" id="ARBA00022840"/>
    </source>
</evidence>
<comment type="similarity">
    <text evidence="3">In the N-terminal section; belongs to the SAICAR synthetase family.</text>
</comment>
<feature type="non-terminal residue" evidence="12">
    <location>
        <position position="457"/>
    </location>
</feature>
<comment type="catalytic activity">
    <reaction evidence="10">
        <text>5-amino-1-(5-phospho-D-ribosyl)imidazole-4-carboxylate + L-aspartate + ATP = (2S)-2-[5-amino-1-(5-phospho-beta-D-ribosyl)imidazole-4-carboxamido]succinate + ADP + phosphate + 2 H(+)</text>
        <dbReference type="Rhea" id="RHEA:22628"/>
        <dbReference type="ChEBI" id="CHEBI:15378"/>
        <dbReference type="ChEBI" id="CHEBI:29991"/>
        <dbReference type="ChEBI" id="CHEBI:30616"/>
        <dbReference type="ChEBI" id="CHEBI:43474"/>
        <dbReference type="ChEBI" id="CHEBI:58443"/>
        <dbReference type="ChEBI" id="CHEBI:77657"/>
        <dbReference type="ChEBI" id="CHEBI:456216"/>
        <dbReference type="EC" id="6.3.2.6"/>
    </reaction>
</comment>
<evidence type="ECO:0000256" key="1">
    <source>
        <dbReference type="ARBA" id="ARBA00004672"/>
    </source>
</evidence>
<reference evidence="12 13" key="1">
    <citation type="submission" date="2019-03" db="EMBL/GenBank/DDBJ databases">
        <title>Lake Tanganyika Metagenome-Assembled Genomes (MAGs).</title>
        <authorList>
            <person name="Tran P."/>
        </authorList>
    </citation>
    <scope>NUCLEOTIDE SEQUENCE [LARGE SCALE GENOMIC DNA]</scope>
    <source>
        <strain evidence="12">K_DeepCast_65m_m2_236</strain>
    </source>
</reference>
<dbReference type="GO" id="GO:0005737">
    <property type="term" value="C:cytoplasm"/>
    <property type="evidence" value="ECO:0007669"/>
    <property type="project" value="TreeGrafter"/>
</dbReference>
<dbReference type="SUPFAM" id="SSF56104">
    <property type="entry name" value="SAICAR synthase-like"/>
    <property type="match status" value="1"/>
</dbReference>
<dbReference type="InterPro" id="IPR000031">
    <property type="entry name" value="PurE_dom"/>
</dbReference>
<evidence type="ECO:0000256" key="5">
    <source>
        <dbReference type="ARBA" id="ARBA00022598"/>
    </source>
</evidence>
<dbReference type="SMART" id="SM01001">
    <property type="entry name" value="AIRC"/>
    <property type="match status" value="1"/>
</dbReference>
<proteinExistence type="inferred from homology"/>
<organism evidence="12 13">
    <name type="scientific">Candidatus Tanganyikabacteria bacterium</name>
    <dbReference type="NCBI Taxonomy" id="2961651"/>
    <lineage>
        <taxon>Bacteria</taxon>
        <taxon>Bacillati</taxon>
        <taxon>Candidatus Sericytochromatia</taxon>
        <taxon>Candidatus Tanganyikabacteria</taxon>
    </lineage>
</organism>
<dbReference type="PROSITE" id="PS01057">
    <property type="entry name" value="SAICAR_SYNTHETASE_1"/>
    <property type="match status" value="1"/>
</dbReference>
<dbReference type="GO" id="GO:0006189">
    <property type="term" value="P:'de novo' IMP biosynthetic process"/>
    <property type="evidence" value="ECO:0007669"/>
    <property type="project" value="InterPro"/>
</dbReference>
<comment type="caution">
    <text evidence="12">The sequence shown here is derived from an EMBL/GenBank/DDBJ whole genome shotgun (WGS) entry which is preliminary data.</text>
</comment>
<dbReference type="EC" id="6.3.2.6" evidence="4"/>
<comment type="pathway">
    <text evidence="1">Purine metabolism; IMP biosynthesis via de novo pathway; 5-amino-1-(5-phospho-D-ribosyl)imidazole-4-carboxamide from 5-amino-1-(5-phospho-D-ribosyl)imidazole-4-carboxylate: step 1/2.</text>
</comment>
<dbReference type="Gene3D" id="3.40.50.1970">
    <property type="match status" value="1"/>
</dbReference>
<keyword evidence="8" id="KW-0067">ATP-binding</keyword>
<dbReference type="InterPro" id="IPR028923">
    <property type="entry name" value="SAICAR_synt/ADE2_N"/>
</dbReference>
<evidence type="ECO:0000256" key="4">
    <source>
        <dbReference type="ARBA" id="ARBA00012217"/>
    </source>
</evidence>
<feature type="domain" description="PurE" evidence="11">
    <location>
        <begin position="341"/>
        <end position="457"/>
    </location>
</feature>
<dbReference type="SUPFAM" id="SSF52255">
    <property type="entry name" value="N5-CAIR mutase (phosphoribosylaminoimidazole carboxylase, PurE)"/>
    <property type="match status" value="1"/>
</dbReference>